<feature type="chain" id="PRO_5045360792" description="SMP-30/Gluconolactonase/LRE-like region domain-containing protein" evidence="1">
    <location>
        <begin position="29"/>
        <end position="344"/>
    </location>
</feature>
<dbReference type="InterPro" id="IPR052998">
    <property type="entry name" value="Hetero-Diels-Alderase-like"/>
</dbReference>
<dbReference type="SUPFAM" id="SSF63829">
    <property type="entry name" value="Calcium-dependent phosphotriesterase"/>
    <property type="match status" value="1"/>
</dbReference>
<comment type="caution">
    <text evidence="2">The sequence shown here is derived from an EMBL/GenBank/DDBJ whole genome shotgun (WGS) entry which is preliminary data.</text>
</comment>
<sequence>MHIDLKRFARLSLTLGLTMAAATPRAQGGSLPLPYRDVYQFSGPTTWVENMAVRPNGDLLVTILSPTALLYLIQRPYSDEPSVSLVHDFRDQVQGLLGIAETKPDTFLVAGSRTNLTAQPNASAVFEVDFNNAAHSTTAATTPSTRLVANLTDAMVLNGAAALPDCGRGHDTLLVADSLLGQVFRVDAATGHYDIAIKVPEMQGNPPGAFTGINGVKVHEGYLYFSNSVTLGIYRIKITADGSAADGAQVETVATVEGEVFLDDFAFGADGTIWAASNKGNTTYAISPNGKKVVLVLGGAGSDVGKGDTAAAFGRTEWDRHVLYITTSMPGKVVAVDTSGYRQR</sequence>
<organism evidence="2 3">
    <name type="scientific">Apiospora saccharicola</name>
    <dbReference type="NCBI Taxonomy" id="335842"/>
    <lineage>
        <taxon>Eukaryota</taxon>
        <taxon>Fungi</taxon>
        <taxon>Dikarya</taxon>
        <taxon>Ascomycota</taxon>
        <taxon>Pezizomycotina</taxon>
        <taxon>Sordariomycetes</taxon>
        <taxon>Xylariomycetidae</taxon>
        <taxon>Amphisphaeriales</taxon>
        <taxon>Apiosporaceae</taxon>
        <taxon>Apiospora</taxon>
    </lineage>
</organism>
<protein>
    <recommendedName>
        <fullName evidence="4">SMP-30/Gluconolactonase/LRE-like region domain-containing protein</fullName>
    </recommendedName>
</protein>
<proteinExistence type="predicted"/>
<dbReference type="PANTHER" id="PTHR42060">
    <property type="entry name" value="NHL REPEAT-CONTAINING PROTEIN-RELATED"/>
    <property type="match status" value="1"/>
</dbReference>
<evidence type="ECO:0000313" key="2">
    <source>
        <dbReference type="EMBL" id="KAK8083541.1"/>
    </source>
</evidence>
<evidence type="ECO:0000256" key="1">
    <source>
        <dbReference type="SAM" id="SignalP"/>
    </source>
</evidence>
<dbReference type="EMBL" id="JAQQWM010000001">
    <property type="protein sequence ID" value="KAK8083541.1"/>
    <property type="molecule type" value="Genomic_DNA"/>
</dbReference>
<keyword evidence="3" id="KW-1185">Reference proteome</keyword>
<evidence type="ECO:0000313" key="3">
    <source>
        <dbReference type="Proteomes" id="UP001446871"/>
    </source>
</evidence>
<dbReference type="PANTHER" id="PTHR42060:SF1">
    <property type="entry name" value="NHL REPEAT-CONTAINING PROTEIN"/>
    <property type="match status" value="1"/>
</dbReference>
<name>A0ABR1WM52_9PEZI</name>
<reference evidence="2 3" key="1">
    <citation type="submission" date="2023-01" db="EMBL/GenBank/DDBJ databases">
        <title>Analysis of 21 Apiospora genomes using comparative genomics revels a genus with tremendous synthesis potential of carbohydrate active enzymes and secondary metabolites.</title>
        <authorList>
            <person name="Sorensen T."/>
        </authorList>
    </citation>
    <scope>NUCLEOTIDE SEQUENCE [LARGE SCALE GENOMIC DNA]</scope>
    <source>
        <strain evidence="2 3">CBS 83171</strain>
    </source>
</reference>
<keyword evidence="1" id="KW-0732">Signal</keyword>
<accession>A0ABR1WM52</accession>
<feature type="signal peptide" evidence="1">
    <location>
        <begin position="1"/>
        <end position="28"/>
    </location>
</feature>
<dbReference type="Proteomes" id="UP001446871">
    <property type="component" value="Unassembled WGS sequence"/>
</dbReference>
<dbReference type="Gene3D" id="2.120.10.30">
    <property type="entry name" value="TolB, C-terminal domain"/>
    <property type="match status" value="1"/>
</dbReference>
<dbReference type="InterPro" id="IPR011042">
    <property type="entry name" value="6-blade_b-propeller_TolB-like"/>
</dbReference>
<evidence type="ECO:0008006" key="4">
    <source>
        <dbReference type="Google" id="ProtNLM"/>
    </source>
</evidence>
<gene>
    <name evidence="2" type="ORF">PG996_002322</name>
</gene>